<gene>
    <name evidence="2" type="ORF">VV02_20450</name>
</gene>
<dbReference type="SUPFAM" id="SSF102588">
    <property type="entry name" value="LmbE-like"/>
    <property type="match status" value="1"/>
</dbReference>
<evidence type="ECO:0000313" key="3">
    <source>
        <dbReference type="Proteomes" id="UP000066480"/>
    </source>
</evidence>
<sequence>MRLLFVHAHPDDESLWTGVSLAHHVADGDEVHVLTMTLGEEGEVIPPELAHLELPPGEPRDPDAQDPLGALRREELRDAMAYAGVTSSVVLGEDDDPVQLADPERALPRYRDSGMAGTPSVEHPSAFVRADLDDAAEAVAAHIRRVDADVVVTYDANGGYGHPDHIQTHRVTRAAVQLVERTPRLMVILTPQSWASQDRSWLKHVPEARLRADRLELPPEGHAAELSVVPDDVVTHATVDPSAVATQRTALGAHRTQVRVFDDCFALSNDVAVRLAGREGFAEIDPATGSLLKGNEGARRGLTEEV</sequence>
<dbReference type="EMBL" id="CP011112">
    <property type="protein sequence ID" value="AKU17661.1"/>
    <property type="molecule type" value="Genomic_DNA"/>
</dbReference>
<proteinExistence type="predicted"/>
<dbReference type="STRING" id="571913.VV02_20450"/>
<dbReference type="PATRIC" id="fig|571913.6.peg.4146"/>
<evidence type="ECO:0000313" key="2">
    <source>
        <dbReference type="EMBL" id="AKU17661.1"/>
    </source>
</evidence>
<keyword evidence="3" id="KW-1185">Reference proteome</keyword>
<dbReference type="GO" id="GO:0016811">
    <property type="term" value="F:hydrolase activity, acting on carbon-nitrogen (but not peptide) bonds, in linear amides"/>
    <property type="evidence" value="ECO:0007669"/>
    <property type="project" value="TreeGrafter"/>
</dbReference>
<dbReference type="InterPro" id="IPR024078">
    <property type="entry name" value="LmbE-like_dom_sf"/>
</dbReference>
<evidence type="ECO:0000256" key="1">
    <source>
        <dbReference type="ARBA" id="ARBA00022833"/>
    </source>
</evidence>
<dbReference type="Proteomes" id="UP000066480">
    <property type="component" value="Chromosome"/>
</dbReference>
<name>A0A0K1JLS4_9MICO</name>
<dbReference type="AlphaFoldDB" id="A0A0K1JLS4"/>
<organism evidence="2 3">
    <name type="scientific">Luteipulveratus mongoliensis</name>
    <dbReference type="NCBI Taxonomy" id="571913"/>
    <lineage>
        <taxon>Bacteria</taxon>
        <taxon>Bacillati</taxon>
        <taxon>Actinomycetota</taxon>
        <taxon>Actinomycetes</taxon>
        <taxon>Micrococcales</taxon>
        <taxon>Dermacoccaceae</taxon>
        <taxon>Luteipulveratus</taxon>
    </lineage>
</organism>
<keyword evidence="1" id="KW-0862">Zinc</keyword>
<dbReference type="RefSeq" id="WP_052594527.1">
    <property type="nucleotide sequence ID" value="NZ_CP011112.1"/>
</dbReference>
<dbReference type="InterPro" id="IPR003737">
    <property type="entry name" value="GlcNAc_PI_deacetylase-related"/>
</dbReference>
<reference evidence="2 3" key="1">
    <citation type="submission" date="2015-03" db="EMBL/GenBank/DDBJ databases">
        <title>Luteipulveratus halotolerans sp. nov., a novel actinobacterium (Dermacoccaceae) from Sarawak, Malaysia.</title>
        <authorList>
            <person name="Juboi H."/>
            <person name="Basik A."/>
            <person name="Shamsul S.S."/>
            <person name="Arnold P."/>
            <person name="Schmitt E.K."/>
            <person name="Sanglier J.-J."/>
            <person name="Yeo T."/>
        </authorList>
    </citation>
    <scope>NUCLEOTIDE SEQUENCE [LARGE SCALE GENOMIC DNA]</scope>
    <source>
        <strain evidence="2 3">MN07-A0370</strain>
    </source>
</reference>
<dbReference type="Gene3D" id="3.40.50.10320">
    <property type="entry name" value="LmbE-like"/>
    <property type="match status" value="1"/>
</dbReference>
<dbReference type="KEGG" id="lmoi:VV02_20450"/>
<protein>
    <submittedName>
        <fullName evidence="2">1D-myo-inositol 2-acetamido-2-deoxy-alpha-D-glucopyranoside deacetylase</fullName>
    </submittedName>
</protein>
<accession>A0A0K1JLS4</accession>
<dbReference type="PANTHER" id="PTHR12993">
    <property type="entry name" value="N-ACETYLGLUCOSAMINYL-PHOSPHATIDYLINOSITOL DE-N-ACETYLASE-RELATED"/>
    <property type="match status" value="1"/>
</dbReference>
<dbReference type="GO" id="GO:0016137">
    <property type="term" value="P:glycoside metabolic process"/>
    <property type="evidence" value="ECO:0007669"/>
    <property type="project" value="UniProtKB-ARBA"/>
</dbReference>
<dbReference type="PANTHER" id="PTHR12993:SF26">
    <property type="entry name" value="1D-MYO-INOSITOL 2-ACETAMIDO-2-DEOXY-ALPHA-D-GLUCOPYRANOSIDE DEACETYLASE"/>
    <property type="match status" value="1"/>
</dbReference>
<dbReference type="Pfam" id="PF02585">
    <property type="entry name" value="PIG-L"/>
    <property type="match status" value="1"/>
</dbReference>
<dbReference type="OrthoDB" id="158614at2"/>